<evidence type="ECO:0000313" key="8">
    <source>
        <dbReference type="Proteomes" id="UP000199074"/>
    </source>
</evidence>
<protein>
    <submittedName>
        <fullName evidence="7">Threonine/homoserine/homoserine lactone efflux protein</fullName>
    </submittedName>
</protein>
<feature type="transmembrane region" description="Helical" evidence="6">
    <location>
        <begin position="35"/>
        <end position="60"/>
    </location>
</feature>
<dbReference type="STRING" id="429728.SAMN05216456_3505"/>
<dbReference type="RefSeq" id="WP_092426836.1">
    <property type="nucleotide sequence ID" value="NZ_FPCK01000004.1"/>
</dbReference>
<sequence length="202" mass="21215">MPDLVGFALASLLIELTPGPNMTYLAVLSARQGRASGYVAVLGVALGLATMGAAAALGLATIIGASPALFAILRWGGVAYILYLAWEAWREADEPPEPFPQSRYFVQGLVTNLLNPKAALFYVTVMPNFLAAGEENSGSWGLLAGVYVGIATLVHLAIVTASGMLEPVLTKGVGRVVLSRTFALILIGVAAWMLWATRITPT</sequence>
<dbReference type="PANTHER" id="PTHR30086:SF20">
    <property type="entry name" value="ARGININE EXPORTER PROTEIN ARGO-RELATED"/>
    <property type="match status" value="1"/>
</dbReference>
<gene>
    <name evidence="7" type="ORF">SAMN05216456_3505</name>
</gene>
<feature type="transmembrane region" description="Helical" evidence="6">
    <location>
        <begin position="140"/>
        <end position="165"/>
    </location>
</feature>
<feature type="transmembrane region" description="Helical" evidence="6">
    <location>
        <begin position="177"/>
        <end position="195"/>
    </location>
</feature>
<evidence type="ECO:0000256" key="3">
    <source>
        <dbReference type="ARBA" id="ARBA00022692"/>
    </source>
</evidence>
<organism evidence="7 8">
    <name type="scientific">Devosia crocina</name>
    <dbReference type="NCBI Taxonomy" id="429728"/>
    <lineage>
        <taxon>Bacteria</taxon>
        <taxon>Pseudomonadati</taxon>
        <taxon>Pseudomonadota</taxon>
        <taxon>Alphaproteobacteria</taxon>
        <taxon>Hyphomicrobiales</taxon>
        <taxon>Devosiaceae</taxon>
        <taxon>Devosia</taxon>
    </lineage>
</organism>
<keyword evidence="2" id="KW-1003">Cell membrane</keyword>
<dbReference type="GO" id="GO:0005886">
    <property type="term" value="C:plasma membrane"/>
    <property type="evidence" value="ECO:0007669"/>
    <property type="project" value="UniProtKB-SubCell"/>
</dbReference>
<dbReference type="Pfam" id="PF01810">
    <property type="entry name" value="LysE"/>
    <property type="match status" value="1"/>
</dbReference>
<keyword evidence="4 6" id="KW-1133">Transmembrane helix</keyword>
<proteinExistence type="predicted"/>
<keyword evidence="8" id="KW-1185">Reference proteome</keyword>
<comment type="subcellular location">
    <subcellularLocation>
        <location evidence="1">Cell membrane</location>
        <topology evidence="1">Multi-pass membrane protein</topology>
    </subcellularLocation>
</comment>
<dbReference type="InterPro" id="IPR001123">
    <property type="entry name" value="LeuE-type"/>
</dbReference>
<evidence type="ECO:0000256" key="5">
    <source>
        <dbReference type="ARBA" id="ARBA00023136"/>
    </source>
</evidence>
<keyword evidence="5 6" id="KW-0472">Membrane</keyword>
<dbReference type="EMBL" id="FPCK01000004">
    <property type="protein sequence ID" value="SFV38575.1"/>
    <property type="molecule type" value="Genomic_DNA"/>
</dbReference>
<dbReference type="AlphaFoldDB" id="A0A1I7NV77"/>
<evidence type="ECO:0000256" key="6">
    <source>
        <dbReference type="SAM" id="Phobius"/>
    </source>
</evidence>
<dbReference type="GO" id="GO:0015171">
    <property type="term" value="F:amino acid transmembrane transporter activity"/>
    <property type="evidence" value="ECO:0007669"/>
    <property type="project" value="TreeGrafter"/>
</dbReference>
<name>A0A1I7NV77_9HYPH</name>
<dbReference type="PIRSF" id="PIRSF006324">
    <property type="entry name" value="LeuE"/>
    <property type="match status" value="1"/>
</dbReference>
<feature type="transmembrane region" description="Helical" evidence="6">
    <location>
        <begin position="67"/>
        <end position="86"/>
    </location>
</feature>
<evidence type="ECO:0000256" key="4">
    <source>
        <dbReference type="ARBA" id="ARBA00022989"/>
    </source>
</evidence>
<reference evidence="7 8" key="1">
    <citation type="submission" date="2016-10" db="EMBL/GenBank/DDBJ databases">
        <authorList>
            <person name="de Groot N.N."/>
        </authorList>
    </citation>
    <scope>NUCLEOTIDE SEQUENCE [LARGE SCALE GENOMIC DNA]</scope>
    <source>
        <strain evidence="7 8">IPL20</strain>
    </source>
</reference>
<evidence type="ECO:0000313" key="7">
    <source>
        <dbReference type="EMBL" id="SFV38575.1"/>
    </source>
</evidence>
<dbReference type="Proteomes" id="UP000199074">
    <property type="component" value="Unassembled WGS sequence"/>
</dbReference>
<evidence type="ECO:0000256" key="2">
    <source>
        <dbReference type="ARBA" id="ARBA00022475"/>
    </source>
</evidence>
<accession>A0A1I7NV77</accession>
<keyword evidence="3 6" id="KW-0812">Transmembrane</keyword>
<evidence type="ECO:0000256" key="1">
    <source>
        <dbReference type="ARBA" id="ARBA00004651"/>
    </source>
</evidence>
<dbReference type="PANTHER" id="PTHR30086">
    <property type="entry name" value="ARGININE EXPORTER PROTEIN ARGO"/>
    <property type="match status" value="1"/>
</dbReference>
<dbReference type="OrthoDB" id="9804822at2"/>